<feature type="region of interest" description="Disordered" evidence="1">
    <location>
        <begin position="1"/>
        <end position="153"/>
    </location>
</feature>
<dbReference type="Proteomes" id="UP000320333">
    <property type="component" value="Unassembled WGS sequence"/>
</dbReference>
<organism evidence="2 3">
    <name type="scientific">Chytriomyces confervae</name>
    <dbReference type="NCBI Taxonomy" id="246404"/>
    <lineage>
        <taxon>Eukaryota</taxon>
        <taxon>Fungi</taxon>
        <taxon>Fungi incertae sedis</taxon>
        <taxon>Chytridiomycota</taxon>
        <taxon>Chytridiomycota incertae sedis</taxon>
        <taxon>Chytridiomycetes</taxon>
        <taxon>Chytridiales</taxon>
        <taxon>Chytriomycetaceae</taxon>
        <taxon>Chytriomyces</taxon>
    </lineage>
</organism>
<proteinExistence type="predicted"/>
<name>A0A507FNV4_9FUNG</name>
<evidence type="ECO:0000313" key="3">
    <source>
        <dbReference type="Proteomes" id="UP000320333"/>
    </source>
</evidence>
<gene>
    <name evidence="2" type="ORF">CcCBS67573_g01485</name>
</gene>
<keyword evidence="3" id="KW-1185">Reference proteome</keyword>
<dbReference type="AlphaFoldDB" id="A0A507FNV4"/>
<accession>A0A507FNV4</accession>
<sequence>MIVAPKTKHTTGSASSPVDRRSLANSTSSSAPRTHHPTAGSNYASANQSKLAVPLSARSRQSSNSSTSSYSYGHGSTSASSALKSKLKKQAPEVSVSFKDNPAKGLHAHHGSSSSVSTQESQWSMQNNVSSPHSSRLSISHSSSSSSPTRQLTDSPTVAYFSTATEVAFNPSVSIPAGLSPAETLRYIPEAYLQDRNFYSELDGTRIHPSEFIPSTPLDDLIDDLLMPVVEDGYLDTNIYNPYDGTRVHPPAVPDFVKFAREFAAWDDACRRYPQGPRLNPFARSFVPGAVGASGAQSAATAMTFEDMDRQRGKSRARANSFGGSQRPQQDSRMYRGY</sequence>
<protein>
    <submittedName>
        <fullName evidence="2">Uncharacterized protein</fullName>
    </submittedName>
</protein>
<dbReference type="OrthoDB" id="2160898at2759"/>
<feature type="compositionally biased region" description="Polar residues" evidence="1">
    <location>
        <begin position="322"/>
        <end position="332"/>
    </location>
</feature>
<feature type="compositionally biased region" description="Low complexity" evidence="1">
    <location>
        <begin position="56"/>
        <end position="84"/>
    </location>
</feature>
<comment type="caution">
    <text evidence="2">The sequence shown here is derived from an EMBL/GenBank/DDBJ whole genome shotgun (WGS) entry which is preliminary data.</text>
</comment>
<feature type="region of interest" description="Disordered" evidence="1">
    <location>
        <begin position="307"/>
        <end position="338"/>
    </location>
</feature>
<evidence type="ECO:0000256" key="1">
    <source>
        <dbReference type="SAM" id="MobiDB-lite"/>
    </source>
</evidence>
<feature type="compositionally biased region" description="Polar residues" evidence="1">
    <location>
        <begin position="39"/>
        <end position="50"/>
    </location>
</feature>
<feature type="compositionally biased region" description="Polar residues" evidence="1">
    <location>
        <begin position="23"/>
        <end position="32"/>
    </location>
</feature>
<dbReference type="EMBL" id="QEAP01000025">
    <property type="protein sequence ID" value="TPX77265.1"/>
    <property type="molecule type" value="Genomic_DNA"/>
</dbReference>
<feature type="compositionally biased region" description="Low complexity" evidence="1">
    <location>
        <begin position="112"/>
        <end position="153"/>
    </location>
</feature>
<reference evidence="2 3" key="1">
    <citation type="journal article" date="2019" name="Sci. Rep.">
        <title>Comparative genomics of chytrid fungi reveal insights into the obligate biotrophic and pathogenic lifestyle of Synchytrium endobioticum.</title>
        <authorList>
            <person name="van de Vossenberg B.T.L.H."/>
            <person name="Warris S."/>
            <person name="Nguyen H.D.T."/>
            <person name="van Gent-Pelzer M.P.E."/>
            <person name="Joly D.L."/>
            <person name="van de Geest H.C."/>
            <person name="Bonants P.J.M."/>
            <person name="Smith D.S."/>
            <person name="Levesque C.A."/>
            <person name="van der Lee T.A.J."/>
        </authorList>
    </citation>
    <scope>NUCLEOTIDE SEQUENCE [LARGE SCALE GENOMIC DNA]</scope>
    <source>
        <strain evidence="2 3">CBS 675.73</strain>
    </source>
</reference>
<evidence type="ECO:0000313" key="2">
    <source>
        <dbReference type="EMBL" id="TPX77265.1"/>
    </source>
</evidence>